<dbReference type="PROSITE" id="PS51192">
    <property type="entry name" value="HELICASE_ATP_BIND_1"/>
    <property type="match status" value="1"/>
</dbReference>
<dbReference type="Pfam" id="PF21010">
    <property type="entry name" value="HA2_C"/>
    <property type="match status" value="1"/>
</dbReference>
<keyword evidence="7" id="KW-0067">ATP-binding</keyword>
<dbReference type="GO" id="GO:0008380">
    <property type="term" value="P:RNA splicing"/>
    <property type="evidence" value="ECO:0007669"/>
    <property type="project" value="UniProtKB-KW"/>
</dbReference>
<accession>A0A8R1DIJ8</accession>
<dbReference type="InterPro" id="IPR002464">
    <property type="entry name" value="DNA/RNA_helicase_DEAH_CS"/>
</dbReference>
<proteinExistence type="inferred from homology"/>
<organism evidence="13 14">
    <name type="scientific">Caenorhabditis japonica</name>
    <dbReference type="NCBI Taxonomy" id="281687"/>
    <lineage>
        <taxon>Eukaryota</taxon>
        <taxon>Metazoa</taxon>
        <taxon>Ecdysozoa</taxon>
        <taxon>Nematoda</taxon>
        <taxon>Chromadorea</taxon>
        <taxon>Rhabditida</taxon>
        <taxon>Rhabditina</taxon>
        <taxon>Rhabditomorpha</taxon>
        <taxon>Rhabditoidea</taxon>
        <taxon>Rhabditidae</taxon>
        <taxon>Peloderinae</taxon>
        <taxon>Caenorhabditis</taxon>
    </lineage>
</organism>
<dbReference type="GO" id="GO:0040022">
    <property type="term" value="P:feminization of hermaphroditic germ-line"/>
    <property type="evidence" value="ECO:0007669"/>
    <property type="project" value="UniProtKB-ARBA"/>
</dbReference>
<dbReference type="CDD" id="cd18791">
    <property type="entry name" value="SF2_C_RHA"/>
    <property type="match status" value="1"/>
</dbReference>
<dbReference type="Gene3D" id="3.40.50.300">
    <property type="entry name" value="P-loop containing nucleotide triphosphate hydrolases"/>
    <property type="match status" value="3"/>
</dbReference>
<dbReference type="PANTHER" id="PTHR18934:SF91">
    <property type="entry name" value="PRE-MRNA-SPLICING FACTOR ATP-DEPENDENT RNA HELICASE PRP16"/>
    <property type="match status" value="1"/>
</dbReference>
<evidence type="ECO:0000256" key="6">
    <source>
        <dbReference type="ARBA" id="ARBA00022806"/>
    </source>
</evidence>
<evidence type="ECO:0000256" key="2">
    <source>
        <dbReference type="ARBA" id="ARBA00022473"/>
    </source>
</evidence>
<evidence type="ECO:0000256" key="9">
    <source>
        <dbReference type="ARBA" id="ARBA00038040"/>
    </source>
</evidence>
<dbReference type="Pfam" id="PF04408">
    <property type="entry name" value="WHD_HA2"/>
    <property type="match status" value="1"/>
</dbReference>
<dbReference type="SMART" id="SM00490">
    <property type="entry name" value="HELICc"/>
    <property type="match status" value="1"/>
</dbReference>
<evidence type="ECO:0000313" key="13">
    <source>
        <dbReference type="EnsemblMetazoa" id="CJA03798.1"/>
    </source>
</evidence>
<dbReference type="GO" id="GO:0016787">
    <property type="term" value="F:hydrolase activity"/>
    <property type="evidence" value="ECO:0007669"/>
    <property type="project" value="UniProtKB-KW"/>
</dbReference>
<dbReference type="SUPFAM" id="SSF52540">
    <property type="entry name" value="P-loop containing nucleoside triphosphate hydrolases"/>
    <property type="match status" value="2"/>
</dbReference>
<dbReference type="GO" id="GO:0006397">
    <property type="term" value="P:mRNA processing"/>
    <property type="evidence" value="ECO:0007669"/>
    <property type="project" value="UniProtKB-KW"/>
</dbReference>
<dbReference type="InterPro" id="IPR001650">
    <property type="entry name" value="Helicase_C-like"/>
</dbReference>
<dbReference type="Proteomes" id="UP000005237">
    <property type="component" value="Unassembled WGS sequence"/>
</dbReference>
<dbReference type="GO" id="GO:0003723">
    <property type="term" value="F:RNA binding"/>
    <property type="evidence" value="ECO:0007669"/>
    <property type="project" value="TreeGrafter"/>
</dbReference>
<comment type="catalytic activity">
    <reaction evidence="10">
        <text>ATP + H2O = ADP + phosphate + H(+)</text>
        <dbReference type="Rhea" id="RHEA:13065"/>
        <dbReference type="ChEBI" id="CHEBI:15377"/>
        <dbReference type="ChEBI" id="CHEBI:15378"/>
        <dbReference type="ChEBI" id="CHEBI:30616"/>
        <dbReference type="ChEBI" id="CHEBI:43474"/>
        <dbReference type="ChEBI" id="CHEBI:456216"/>
        <dbReference type="EC" id="3.6.4.13"/>
    </reaction>
</comment>
<keyword evidence="3" id="KW-0507">mRNA processing</keyword>
<comment type="similarity">
    <text evidence="9">Belongs to the DEAD box helicase family. DEAH subfamily. PRP16 sub-subfamily.</text>
</comment>
<keyword evidence="6" id="KW-0347">Helicase</keyword>
<dbReference type="Gene3D" id="1.20.120.1080">
    <property type="match status" value="1"/>
</dbReference>
<dbReference type="InterPro" id="IPR048333">
    <property type="entry name" value="HA2_WH"/>
</dbReference>
<name>A0A8R1DIJ8_CAEJA</name>
<dbReference type="InterPro" id="IPR014001">
    <property type="entry name" value="Helicase_ATP-bd"/>
</dbReference>
<sequence length="704" mass="78716">LGQEVGYAIRFEDCTSEKTIIKYMTDGILLRECLGDGTLDQYSAIIMDEAHERSLNTDVLFGLLRDVIAKRSDLKLIVTSATMDADKFADFFGGNCPTFTIPGRTFPVELFHARTPVEDYVDASVKQAVTIHLGGMDGDILIFMPGQEDIECTCEMIKEKLGELDEAPPLAVLPIYSQLPSDLQAKIFQRAPGGMRKAIVATNIAETSLTVDGILFVIDPGFCKMKVYNPRIGMDALSIFPISQASGNQRSGRAGRTGPGQCYRLYTERQFKDELLYLQRSTVPEIQRTNLANVVLLLKSLNVDDLLKFHFMDAPPQDNMLNSMYQLWTLGALDNTGQLTPMGRKMVEFPLDPTLSKMLIVSAEMGCSEEVLTIVSMLSVPAIFFRPKGREEEADAKKEKFQVPESDHLTFLNVYLQWRTHKYSAKWCADNYLHVKALKKVREVRAQLKEIMQDLKLPLILHRSGVVAVADELSSVFEDETDENRVTILVQNIVPPFLDGRIVFTKQAQPIIPVVDTTCDMAVAAARGSMAVRRRREVEDRKRAQDKHWELAGSKLGNLMGVKEKADETANPEEDDSGNYKESHQFASHMKDSEAVSDFALEKSIKQQREYLPVFACRQKMMNVIRENNVVIIVGETGSGKTTQLAQYLLEDGFGDSGLIGCTQPRRVAAMSVAKRVADEMGVERNRPTESPENTVFEFCGFGL</sequence>
<keyword evidence="5" id="KW-0378">Hydrolase</keyword>
<dbReference type="AlphaFoldDB" id="A0A8R1DIJ8"/>
<dbReference type="EC" id="3.6.4.13" evidence="1"/>
<protein>
    <recommendedName>
        <fullName evidence="1">RNA helicase</fullName>
        <ecNumber evidence="1">3.6.4.13</ecNumber>
    </recommendedName>
</protein>
<evidence type="ECO:0000256" key="5">
    <source>
        <dbReference type="ARBA" id="ARBA00022801"/>
    </source>
</evidence>
<dbReference type="GO" id="GO:0005524">
    <property type="term" value="F:ATP binding"/>
    <property type="evidence" value="ECO:0007669"/>
    <property type="project" value="UniProtKB-KW"/>
</dbReference>
<dbReference type="InterPro" id="IPR027417">
    <property type="entry name" value="P-loop_NTPase"/>
</dbReference>
<keyword evidence="2" id="KW-0217">Developmental protein</keyword>
<reference evidence="13" key="2">
    <citation type="submission" date="2022-06" db="UniProtKB">
        <authorList>
            <consortium name="EnsemblMetazoa"/>
        </authorList>
    </citation>
    <scope>IDENTIFICATION</scope>
    <source>
        <strain evidence="13">DF5081</strain>
    </source>
</reference>
<dbReference type="GO" id="GO:0034458">
    <property type="term" value="F:3'-5' RNA helicase activity"/>
    <property type="evidence" value="ECO:0007669"/>
    <property type="project" value="TreeGrafter"/>
</dbReference>
<evidence type="ECO:0000259" key="11">
    <source>
        <dbReference type="PROSITE" id="PS51192"/>
    </source>
</evidence>
<evidence type="ECO:0000256" key="8">
    <source>
        <dbReference type="ARBA" id="ARBA00023187"/>
    </source>
</evidence>
<feature type="domain" description="Helicase ATP-binding" evidence="11">
    <location>
        <begin position="1"/>
        <end position="101"/>
    </location>
</feature>
<keyword evidence="8" id="KW-0508">mRNA splicing</keyword>
<dbReference type="PANTHER" id="PTHR18934">
    <property type="entry name" value="ATP-DEPENDENT RNA HELICASE"/>
    <property type="match status" value="1"/>
</dbReference>
<dbReference type="FunFam" id="3.40.50.300:FF:000007">
    <property type="entry name" value="Pre-mRNA-splicing factor ATP-dependent RNA helicase"/>
    <property type="match status" value="1"/>
</dbReference>
<dbReference type="SMART" id="SM00847">
    <property type="entry name" value="HA2"/>
    <property type="match status" value="1"/>
</dbReference>
<reference evidence="14" key="1">
    <citation type="submission" date="2010-08" db="EMBL/GenBank/DDBJ databases">
        <authorList>
            <consortium name="Caenorhabditis japonica Sequencing Consortium"/>
            <person name="Wilson R.K."/>
        </authorList>
    </citation>
    <scope>NUCLEOTIDE SEQUENCE [LARGE SCALE GENOMIC DNA]</scope>
    <source>
        <strain evidence="14">DF5081</strain>
    </source>
</reference>
<dbReference type="PROSITE" id="PS00690">
    <property type="entry name" value="DEAH_ATP_HELICASE"/>
    <property type="match status" value="1"/>
</dbReference>
<dbReference type="FunFam" id="1.20.120.1080:FF:000001">
    <property type="entry name" value="Pre-mRNA-splicing factor ATP-dependent RNA helicase"/>
    <property type="match status" value="1"/>
</dbReference>
<dbReference type="EnsemblMetazoa" id="CJA03798.1">
    <property type="protein sequence ID" value="CJA03798.1"/>
    <property type="gene ID" value="WBGene00123002"/>
</dbReference>
<keyword evidence="4" id="KW-0547">Nucleotide-binding</keyword>
<evidence type="ECO:0000313" key="14">
    <source>
        <dbReference type="Proteomes" id="UP000005237"/>
    </source>
</evidence>
<evidence type="ECO:0000256" key="3">
    <source>
        <dbReference type="ARBA" id="ARBA00022664"/>
    </source>
</evidence>
<dbReference type="InterPro" id="IPR007502">
    <property type="entry name" value="Helicase-assoc_dom"/>
</dbReference>
<keyword evidence="14" id="KW-1185">Reference proteome</keyword>
<evidence type="ECO:0000256" key="4">
    <source>
        <dbReference type="ARBA" id="ARBA00022741"/>
    </source>
</evidence>
<dbReference type="PROSITE" id="PS51194">
    <property type="entry name" value="HELICASE_CTER"/>
    <property type="match status" value="1"/>
</dbReference>
<evidence type="ECO:0000256" key="1">
    <source>
        <dbReference type="ARBA" id="ARBA00012552"/>
    </source>
</evidence>
<evidence type="ECO:0000259" key="12">
    <source>
        <dbReference type="PROSITE" id="PS51194"/>
    </source>
</evidence>
<dbReference type="Pfam" id="PF00271">
    <property type="entry name" value="Helicase_C"/>
    <property type="match status" value="1"/>
</dbReference>
<evidence type="ECO:0000256" key="7">
    <source>
        <dbReference type="ARBA" id="ARBA00022840"/>
    </source>
</evidence>
<feature type="domain" description="Helicase C-terminal" evidence="12">
    <location>
        <begin position="116"/>
        <end position="302"/>
    </location>
</feature>
<evidence type="ECO:0000256" key="10">
    <source>
        <dbReference type="ARBA" id="ARBA00047984"/>
    </source>
</evidence>